<proteinExistence type="predicted"/>
<feature type="chain" id="PRO_5045756678" evidence="1">
    <location>
        <begin position="23"/>
        <end position="321"/>
    </location>
</feature>
<comment type="caution">
    <text evidence="2">The sequence shown here is derived from an EMBL/GenBank/DDBJ whole genome shotgun (WGS) entry which is preliminary data.</text>
</comment>
<name>A0ABQ5KRH5_9EUKA</name>
<evidence type="ECO:0000313" key="2">
    <source>
        <dbReference type="EMBL" id="GKT35072.1"/>
    </source>
</evidence>
<evidence type="ECO:0000256" key="1">
    <source>
        <dbReference type="SAM" id="SignalP"/>
    </source>
</evidence>
<gene>
    <name evidence="2" type="ORF">ADUPG1_008305</name>
</gene>
<keyword evidence="1" id="KW-0732">Signal</keyword>
<reference evidence="2" key="1">
    <citation type="submission" date="2022-03" db="EMBL/GenBank/DDBJ databases">
        <title>Draft genome sequence of Aduncisulcus paluster, a free-living microaerophilic Fornicata.</title>
        <authorList>
            <person name="Yuyama I."/>
            <person name="Kume K."/>
            <person name="Tamura T."/>
            <person name="Inagaki Y."/>
            <person name="Hashimoto T."/>
        </authorList>
    </citation>
    <scope>NUCLEOTIDE SEQUENCE</scope>
    <source>
        <strain evidence="2">NY0171</strain>
    </source>
</reference>
<accession>A0ABQ5KRH5</accession>
<protein>
    <submittedName>
        <fullName evidence="2">Uncharacterized protein</fullName>
    </submittedName>
</protein>
<feature type="signal peptide" evidence="1">
    <location>
        <begin position="1"/>
        <end position="22"/>
    </location>
</feature>
<organism evidence="2 3">
    <name type="scientific">Aduncisulcus paluster</name>
    <dbReference type="NCBI Taxonomy" id="2918883"/>
    <lineage>
        <taxon>Eukaryota</taxon>
        <taxon>Metamonada</taxon>
        <taxon>Carpediemonas-like organisms</taxon>
        <taxon>Aduncisulcus</taxon>
    </lineage>
</organism>
<keyword evidence="3" id="KW-1185">Reference proteome</keyword>
<evidence type="ECO:0000313" key="3">
    <source>
        <dbReference type="Proteomes" id="UP001057375"/>
    </source>
</evidence>
<dbReference type="Proteomes" id="UP001057375">
    <property type="component" value="Unassembled WGS sequence"/>
</dbReference>
<sequence length="321" mass="37511">MMNFTRLFCVSLVLLCVVGAFAQYDDYLWSWPGVDDDDEFEMFYVCHPVFQEKYDGIPIIENVAPAFMKMIGAVHTQTSFRSKNDPSIQFTLQYCSFDDDYSVLDVIFPQIIDDEIVWDPEADLLLSDFIDYDPTKSSDRWVDFIKISDNVSGAALNDIGENYWPTWNATHTYYQAFMASDYFQNDLIMDSNTCNDACFDIFDYLAENWDVEFDMDAITDRTYIMMYIEPGSLEKVNPNNPITKAEMVEYYKLFGDFLDKSLLEWIEELFYFFEGTHFYHTVVPNYEENTTEHVYYKVTPTAPFVGVHSAPQWLPGQENPM</sequence>
<dbReference type="EMBL" id="BQXS01010917">
    <property type="protein sequence ID" value="GKT35072.1"/>
    <property type="molecule type" value="Genomic_DNA"/>
</dbReference>